<organism evidence="1 2">
    <name type="scientific">Dictyobacter formicarum</name>
    <dbReference type="NCBI Taxonomy" id="2778368"/>
    <lineage>
        <taxon>Bacteria</taxon>
        <taxon>Bacillati</taxon>
        <taxon>Chloroflexota</taxon>
        <taxon>Ktedonobacteria</taxon>
        <taxon>Ktedonobacterales</taxon>
        <taxon>Dictyobacteraceae</taxon>
        <taxon>Dictyobacter</taxon>
    </lineage>
</organism>
<gene>
    <name evidence="1" type="ORF">KSZ_46100</name>
</gene>
<dbReference type="PANTHER" id="PTHR38567:SF1">
    <property type="entry name" value="DUF4291 DOMAIN-CONTAINING PROTEIN"/>
    <property type="match status" value="1"/>
</dbReference>
<protein>
    <recommendedName>
        <fullName evidence="3">DUF4291 domain-containing protein</fullName>
    </recommendedName>
</protein>
<reference evidence="1 2" key="1">
    <citation type="journal article" date="2021" name="Int. J. Syst. Evol. Microbiol.">
        <title>Reticulibacter mediterranei gen. nov., sp. nov., within the new family Reticulibacteraceae fam. nov., and Ktedonospora formicarum gen. nov., sp. nov., Ktedonobacter robiniae sp. nov., Dictyobacter formicarum sp. nov. and Dictyobacter arantiisoli sp. nov., belonging to the class Ktedonobacteria.</title>
        <authorList>
            <person name="Yabe S."/>
            <person name="Zheng Y."/>
            <person name="Wang C.M."/>
            <person name="Sakai Y."/>
            <person name="Abe K."/>
            <person name="Yokota A."/>
            <person name="Donadio S."/>
            <person name="Cavaletti L."/>
            <person name="Monciardini P."/>
        </authorList>
    </citation>
    <scope>NUCLEOTIDE SEQUENCE [LARGE SCALE GENOMIC DNA]</scope>
    <source>
        <strain evidence="1 2">SOSP1-9</strain>
    </source>
</reference>
<dbReference type="InterPro" id="IPR025633">
    <property type="entry name" value="DUF4291"/>
</dbReference>
<accession>A0ABQ3VLP1</accession>
<dbReference type="RefSeq" id="WP_236023009.1">
    <property type="nucleotide sequence ID" value="NZ_BNJJ01000013.1"/>
</dbReference>
<name>A0ABQ3VLP1_9CHLR</name>
<sequence length="207" mass="24308">MKLLTSSYLEQQAQWPQTGHHILAQYDEESIVVYQAYNRSIGHFAACNGHFGGRHFSFERMSWIKPNFLWMMYRNGWGQKENQEVTLAIRLRRSAFDSLLAAAVPSSYWADVFPSQEEWKRAVATSEVRLQWDPDHSPTGRKLERRALQLGLRGSVLQSYARDWILEIEDISAFVEEQRPFTRTEKDARLFTPREMVYPFQAPHIRL</sequence>
<comment type="caution">
    <text evidence="1">The sequence shown here is derived from an EMBL/GenBank/DDBJ whole genome shotgun (WGS) entry which is preliminary data.</text>
</comment>
<evidence type="ECO:0008006" key="3">
    <source>
        <dbReference type="Google" id="ProtNLM"/>
    </source>
</evidence>
<evidence type="ECO:0000313" key="2">
    <source>
        <dbReference type="Proteomes" id="UP000635565"/>
    </source>
</evidence>
<dbReference type="Proteomes" id="UP000635565">
    <property type="component" value="Unassembled WGS sequence"/>
</dbReference>
<dbReference type="EMBL" id="BNJJ01000013">
    <property type="protein sequence ID" value="GHO86604.1"/>
    <property type="molecule type" value="Genomic_DNA"/>
</dbReference>
<dbReference type="Pfam" id="PF14124">
    <property type="entry name" value="DUF4291"/>
    <property type="match status" value="1"/>
</dbReference>
<proteinExistence type="predicted"/>
<evidence type="ECO:0000313" key="1">
    <source>
        <dbReference type="EMBL" id="GHO86604.1"/>
    </source>
</evidence>
<dbReference type="PANTHER" id="PTHR38567">
    <property type="entry name" value="DUF4291 DOMAIN-CONTAINING PROTEIN"/>
    <property type="match status" value="1"/>
</dbReference>
<keyword evidence="2" id="KW-1185">Reference proteome</keyword>